<dbReference type="AlphaFoldDB" id="A0A915EWU2"/>
<dbReference type="WBParaSite" id="jg9860">
    <property type="protein sequence ID" value="jg9860"/>
    <property type="gene ID" value="jg9860"/>
</dbReference>
<feature type="region of interest" description="Disordered" evidence="1">
    <location>
        <begin position="1"/>
        <end position="65"/>
    </location>
</feature>
<keyword evidence="2" id="KW-1185">Reference proteome</keyword>
<reference evidence="3" key="1">
    <citation type="submission" date="2022-11" db="UniProtKB">
        <authorList>
            <consortium name="WormBaseParasite"/>
        </authorList>
    </citation>
    <scope>IDENTIFICATION</scope>
</reference>
<evidence type="ECO:0000256" key="1">
    <source>
        <dbReference type="SAM" id="MobiDB-lite"/>
    </source>
</evidence>
<proteinExistence type="predicted"/>
<name>A0A915EWU2_9BILA</name>
<evidence type="ECO:0000313" key="2">
    <source>
        <dbReference type="Proteomes" id="UP000887574"/>
    </source>
</evidence>
<evidence type="ECO:0000313" key="3">
    <source>
        <dbReference type="WBParaSite" id="jg9860"/>
    </source>
</evidence>
<sequence>MNSETSFTCQPVPKPRNSAKGGPSNGMYLEGNYEAGEVDPAMPVPKPRSRAKITSNEITPSKPAHLTFPPLPAFNSMDNRFHCDNRDNSVPLADSMQNLQ</sequence>
<organism evidence="2 3">
    <name type="scientific">Ditylenchus dipsaci</name>
    <dbReference type="NCBI Taxonomy" id="166011"/>
    <lineage>
        <taxon>Eukaryota</taxon>
        <taxon>Metazoa</taxon>
        <taxon>Ecdysozoa</taxon>
        <taxon>Nematoda</taxon>
        <taxon>Chromadorea</taxon>
        <taxon>Rhabditida</taxon>
        <taxon>Tylenchina</taxon>
        <taxon>Tylenchomorpha</taxon>
        <taxon>Sphaerularioidea</taxon>
        <taxon>Anguinidae</taxon>
        <taxon>Anguininae</taxon>
        <taxon>Ditylenchus</taxon>
    </lineage>
</organism>
<dbReference type="Proteomes" id="UP000887574">
    <property type="component" value="Unplaced"/>
</dbReference>
<protein>
    <submittedName>
        <fullName evidence="3">Uncharacterized protein</fullName>
    </submittedName>
</protein>
<accession>A0A915EWU2</accession>